<dbReference type="GO" id="GO:0099152">
    <property type="term" value="P:regulation of neurotransmitter receptor transport, endosome to postsynaptic membrane"/>
    <property type="evidence" value="ECO:0007669"/>
    <property type="project" value="TreeGrafter"/>
</dbReference>
<name>A0A7I8W3T0_9ANNE</name>
<feature type="coiled-coil region" evidence="1">
    <location>
        <begin position="612"/>
        <end position="639"/>
    </location>
</feature>
<comment type="caution">
    <text evidence="3">The sequence shown here is derived from an EMBL/GenBank/DDBJ whole genome shotgun (WGS) entry which is preliminary data.</text>
</comment>
<dbReference type="PANTHER" id="PTHR18978:SF1">
    <property type="entry name" value="GRIP1-ASSOCIATED PROTEIN 1"/>
    <property type="match status" value="1"/>
</dbReference>
<dbReference type="EMBL" id="CAJFCJ010000019">
    <property type="protein sequence ID" value="CAD5123221.1"/>
    <property type="molecule type" value="Genomic_DNA"/>
</dbReference>
<dbReference type="GO" id="GO:1905244">
    <property type="term" value="P:regulation of modification of synaptic structure"/>
    <property type="evidence" value="ECO:0007669"/>
    <property type="project" value="TreeGrafter"/>
</dbReference>
<feature type="region of interest" description="Disordered" evidence="2">
    <location>
        <begin position="191"/>
        <end position="215"/>
    </location>
</feature>
<dbReference type="GO" id="GO:0098998">
    <property type="term" value="C:extrinsic component of postsynaptic early endosome membrane"/>
    <property type="evidence" value="ECO:0007669"/>
    <property type="project" value="TreeGrafter"/>
</dbReference>
<dbReference type="OrthoDB" id="6269447at2759"/>
<keyword evidence="1" id="KW-0175">Coiled coil</keyword>
<dbReference type="GO" id="GO:0098837">
    <property type="term" value="C:postsynaptic recycling endosome"/>
    <property type="evidence" value="ECO:0007669"/>
    <property type="project" value="TreeGrafter"/>
</dbReference>
<evidence type="ECO:0000256" key="1">
    <source>
        <dbReference type="SAM" id="Coils"/>
    </source>
</evidence>
<dbReference type="GO" id="GO:0098978">
    <property type="term" value="C:glutamatergic synapse"/>
    <property type="evidence" value="ECO:0007669"/>
    <property type="project" value="TreeGrafter"/>
</dbReference>
<evidence type="ECO:0000313" key="4">
    <source>
        <dbReference type="Proteomes" id="UP000549394"/>
    </source>
</evidence>
<feature type="coiled-coil region" evidence="1">
    <location>
        <begin position="134"/>
        <end position="186"/>
    </location>
</feature>
<dbReference type="AlphaFoldDB" id="A0A7I8W3T0"/>
<feature type="compositionally biased region" description="Basic and acidic residues" evidence="2">
    <location>
        <begin position="195"/>
        <end position="209"/>
    </location>
</feature>
<protein>
    <submittedName>
        <fullName evidence="3">DgyrCDS11580</fullName>
    </submittedName>
</protein>
<feature type="coiled-coil region" evidence="1">
    <location>
        <begin position="233"/>
        <end position="468"/>
    </location>
</feature>
<reference evidence="3 4" key="1">
    <citation type="submission" date="2020-08" db="EMBL/GenBank/DDBJ databases">
        <authorList>
            <person name="Hejnol A."/>
        </authorList>
    </citation>
    <scope>NUCLEOTIDE SEQUENCE [LARGE SCALE GENOMIC DNA]</scope>
</reference>
<sequence>MELLLEVSLADQCKAVDLSLSLRREGFLYVLDKVFIKLKAIKEILDVKERDLDKANKIISKSKKSKEVELLIQENNILQKKLGSQEDDFRLQNETIMKELNYYITQHEELEQSMNRLKTDDNTVSTTKITENGSKELEQEVLRLNAEKTALQKNLDNIESEHDDEVRQLKSNIIELEAECIKLSGKRARPIGGVDGERSIDGDSDKETTDEADSSILNQSSLMADNSTYLKQIKSLNLSLDTEKEEKRLLANQLSELEKKYNEETEKLQNEKESLREKLRKKQESLAQIGEEKEKIYSELTTRVEELNKKLLNNHEEIQAEREKWKTTDSEIIELRINADNYLAKNKSLQAENDTLHEKLKELLIKVEEEEKQALEFKKLAEKRKSLLEEVVQKQQTEADSHRNTLKEMNESQAKLEEEYKLKIDELKISLSDVQKVAKNCSKFENLVSSLEEAKGWLERRLEDTEKEFNQFKETTEKSFQELEEKHSKELKDMKDEHTEEFEQSMELVELHKAKNNEFEEKIQQLQQNISDSIDERRLHEKKGMTVVKDLKRQLQSEKKRTEKLQERLQEVLSKYDVPVDLTTERDREGSVCSASISQMSQISPDNYEEENTELMKRLAKSMEEKDTLLERVQYLESNNSAMAEDLLRKQSLIDHFNMHKQFGQQQSQNEASSLLRKVVDLVKDEGSGSREINKKLQLMLEETLMKNVHLQENLETLSREVVRLSKPIEEIQN</sequence>
<evidence type="ECO:0000313" key="3">
    <source>
        <dbReference type="EMBL" id="CAD5123221.1"/>
    </source>
</evidence>
<dbReference type="GO" id="GO:0098887">
    <property type="term" value="P:neurotransmitter receptor transport, endosome to postsynaptic membrane"/>
    <property type="evidence" value="ECO:0007669"/>
    <property type="project" value="TreeGrafter"/>
</dbReference>
<accession>A0A7I8W3T0</accession>
<organism evidence="3 4">
    <name type="scientific">Dimorphilus gyrociliatus</name>
    <dbReference type="NCBI Taxonomy" id="2664684"/>
    <lineage>
        <taxon>Eukaryota</taxon>
        <taxon>Metazoa</taxon>
        <taxon>Spiralia</taxon>
        <taxon>Lophotrochozoa</taxon>
        <taxon>Annelida</taxon>
        <taxon>Polychaeta</taxon>
        <taxon>Polychaeta incertae sedis</taxon>
        <taxon>Dinophilidae</taxon>
        <taxon>Dimorphilus</taxon>
    </lineage>
</organism>
<feature type="coiled-coil region" evidence="1">
    <location>
        <begin position="509"/>
        <end position="575"/>
    </location>
</feature>
<feature type="coiled-coil region" evidence="1">
    <location>
        <begin position="38"/>
        <end position="88"/>
    </location>
</feature>
<gene>
    <name evidence="3" type="ORF">DGYR_LOCUS10921</name>
</gene>
<dbReference type="PANTHER" id="PTHR18978">
    <property type="entry name" value="GRIP-1 ASSOCIATED PROTEIN 1"/>
    <property type="match status" value="1"/>
</dbReference>
<evidence type="ECO:0000256" key="2">
    <source>
        <dbReference type="SAM" id="MobiDB-lite"/>
    </source>
</evidence>
<proteinExistence type="predicted"/>
<keyword evidence="4" id="KW-1185">Reference proteome</keyword>
<dbReference type="GO" id="GO:0099158">
    <property type="term" value="P:regulation of recycling endosome localization within postsynapse"/>
    <property type="evidence" value="ECO:0007669"/>
    <property type="project" value="TreeGrafter"/>
</dbReference>
<dbReference type="InterPro" id="IPR026204">
    <property type="entry name" value="GRIPAP1"/>
</dbReference>
<dbReference type="Proteomes" id="UP000549394">
    <property type="component" value="Unassembled WGS sequence"/>
</dbReference>